<dbReference type="Pfam" id="PF00057">
    <property type="entry name" value="Ldl_recept_a"/>
    <property type="match status" value="1"/>
</dbReference>
<dbReference type="Gene3D" id="2.10.70.10">
    <property type="entry name" value="Complement Module, domain 1"/>
    <property type="match status" value="2"/>
</dbReference>
<dbReference type="InterPro" id="IPR001862">
    <property type="entry name" value="MAC_perforin"/>
</dbReference>
<evidence type="ECO:0000256" key="20">
    <source>
        <dbReference type="ARBA" id="ARBA00023180"/>
    </source>
</evidence>
<dbReference type="GO" id="GO:0006957">
    <property type="term" value="P:complement activation, alternative pathway"/>
    <property type="evidence" value="ECO:0007669"/>
    <property type="project" value="UniProtKB-KW"/>
</dbReference>
<proteinExistence type="inferred from homology"/>
<evidence type="ECO:0000256" key="18">
    <source>
        <dbReference type="ARBA" id="ARBA00023157"/>
    </source>
</evidence>
<evidence type="ECO:0000256" key="13">
    <source>
        <dbReference type="ARBA" id="ARBA00022852"/>
    </source>
</evidence>
<dbReference type="GO" id="GO:0044218">
    <property type="term" value="C:other organism cell membrane"/>
    <property type="evidence" value="ECO:0007669"/>
    <property type="project" value="UniProtKB-KW"/>
</dbReference>
<keyword evidence="19" id="KW-0179">Complement alternate pathway</keyword>
<dbReference type="PROSITE" id="PS01209">
    <property type="entry name" value="LDLRA_1"/>
    <property type="match status" value="1"/>
</dbReference>
<dbReference type="PROSITE" id="PS50068">
    <property type="entry name" value="LDLRA_2"/>
    <property type="match status" value="1"/>
</dbReference>
<dbReference type="InterPro" id="IPR036055">
    <property type="entry name" value="LDL_receptor-like_sf"/>
</dbReference>
<keyword evidence="11 24" id="KW-0732">Signal</keyword>
<sequence length="880" mass="99168">MDRTNSLLVLLHVLGSVTVSLGCFCDHYAWSSWSTCTRTCNYGTQERRRSIRYDDYYWKNSCEQLCQKHESRACNVQACFIHCQLTDWANWSGCSPCAKKQLRTRSLLRPSQFGGVECDAVLTEDRACYPSTECKMETLNCKEFQCGNGRCISSKLTCNKQNDCGDNSDEKNCDEFKIVYQGTVLMHIDLILFYSPCLTGLGSDLAVVLLPQVEIPDDFKQEPQPVYSETVNLASPPVSTRSDSSSGDSSSIWVPIFFVGSRRHHQSNTDTFKQAISASKKTDSQFFRVHQVLPVSRFRVKDSDLYLTEPFLQFLTSLPLEYNYALYREIFKHFGTHYFASGTLGGHYDLLYQYSRLELKNSGLTEEHTKGCLKSESSMFIIIYSQSSNVVRCSDNTMTQKHEGSFVQSSEKSFSMVRGGRTGEAAALAWEQKGAAPDSTTYKNWAKSLIDNPAVVEYELLPIINLVKGIPCAATKRRHLTRALVEYLEDFDSCKCAPCPNNARAVLSGTDCQCICQTGTYGPNCEQRAQDYTSVDGYWSCWGTWSACDASMKRHRTRECNNPAPLRGGKLCQGPARQEEGCFISIFQEQNVCVNDEDFATEGRAEGLPPGVEGCPRPKRPANSHLRVDTNKRYYEFGDMEEFLCFTGFEMEGYQFINCRPDGTWTPPTGMCIRKVCSPPAVPEGMTLYPSKKEYKVDHSVGLECTERGMVPSEQGFYTCAKSLTWEPPLPKDLHCKIGSLSQMDFEETLEGCCGVMMSYCGFHSGRCHGDQLFFMNVGPCDEDVVSLDWAKFRVSMAAKSSVQEPCDSDTCYEWESCTESKQCLCKVPRDCPKEGEHMFCVKLLKTQSKRSVNLCFMAAIKCRKMEFEILNEGLCEEST</sequence>
<dbReference type="Pfam" id="PF01823">
    <property type="entry name" value="MACPF"/>
    <property type="match status" value="1"/>
</dbReference>
<dbReference type="SMART" id="SM00209">
    <property type="entry name" value="TSP1"/>
    <property type="match status" value="3"/>
</dbReference>
<keyword evidence="4" id="KW-1134">Transmembrane beta strand</keyword>
<dbReference type="GO" id="GO:0005579">
    <property type="term" value="C:membrane attack complex"/>
    <property type="evidence" value="ECO:0007669"/>
    <property type="project" value="UniProtKB-KW"/>
</dbReference>
<dbReference type="InterPro" id="IPR048831">
    <property type="entry name" value="C8A_B_C6_EGF-like"/>
</dbReference>
<feature type="domain" description="Sushi" evidence="25">
    <location>
        <begin position="613"/>
        <end position="674"/>
    </location>
</feature>
<keyword evidence="21" id="KW-1053">Target membrane</keyword>
<dbReference type="SUPFAM" id="SSF82895">
    <property type="entry name" value="TSP-1 type 1 repeat"/>
    <property type="match status" value="3"/>
</dbReference>
<accession>A0A8C7VA47</accession>
<keyword evidence="15" id="KW-0180">Complement pathway</keyword>
<dbReference type="PROSITE" id="PS51257">
    <property type="entry name" value="PROKAR_LIPOPROTEIN"/>
    <property type="match status" value="1"/>
</dbReference>
<evidence type="ECO:0000256" key="24">
    <source>
        <dbReference type="SAM" id="SignalP"/>
    </source>
</evidence>
<evidence type="ECO:0000256" key="4">
    <source>
        <dbReference type="ARBA" id="ARBA00022452"/>
    </source>
</evidence>
<dbReference type="InterPro" id="IPR000742">
    <property type="entry name" value="EGF"/>
</dbReference>
<evidence type="ECO:0000256" key="3">
    <source>
        <dbReference type="ARBA" id="ARBA00009214"/>
    </source>
</evidence>
<keyword evidence="5" id="KW-0964">Secreted</keyword>
<evidence type="ECO:0000256" key="10">
    <source>
        <dbReference type="ARBA" id="ARBA00022692"/>
    </source>
</evidence>
<evidence type="ECO:0000256" key="19">
    <source>
        <dbReference type="ARBA" id="ARBA00023162"/>
    </source>
</evidence>
<dbReference type="InterPro" id="IPR020863">
    <property type="entry name" value="MACPF_CS"/>
</dbReference>
<feature type="chain" id="PRO_5034550787" evidence="24">
    <location>
        <begin position="23"/>
        <end position="880"/>
    </location>
</feature>
<evidence type="ECO:0000256" key="1">
    <source>
        <dbReference type="ARBA" id="ARBA00004276"/>
    </source>
</evidence>
<dbReference type="SMART" id="SM00457">
    <property type="entry name" value="MACPF"/>
    <property type="match status" value="1"/>
</dbReference>
<dbReference type="PROSITE" id="PS00279">
    <property type="entry name" value="MACPF_1"/>
    <property type="match status" value="1"/>
</dbReference>
<dbReference type="InterPro" id="IPR023415">
    <property type="entry name" value="LDLR_class-A_CS"/>
</dbReference>
<reference evidence="27" key="2">
    <citation type="submission" date="2025-08" db="UniProtKB">
        <authorList>
            <consortium name="Ensembl"/>
        </authorList>
    </citation>
    <scope>IDENTIFICATION</scope>
</reference>
<dbReference type="Pfam" id="PF00090">
    <property type="entry name" value="TSP_1"/>
    <property type="match status" value="3"/>
</dbReference>
<dbReference type="GeneTree" id="ENSGT00940000156814"/>
<evidence type="ECO:0000259" key="26">
    <source>
        <dbReference type="PROSITE" id="PS51412"/>
    </source>
</evidence>
<organism evidence="27 28">
    <name type="scientific">Oncorhynchus mykiss</name>
    <name type="common">Rainbow trout</name>
    <name type="synonym">Salmo gairdneri</name>
    <dbReference type="NCBI Taxonomy" id="8022"/>
    <lineage>
        <taxon>Eukaryota</taxon>
        <taxon>Metazoa</taxon>
        <taxon>Chordata</taxon>
        <taxon>Craniata</taxon>
        <taxon>Vertebrata</taxon>
        <taxon>Euteleostomi</taxon>
        <taxon>Actinopterygii</taxon>
        <taxon>Neopterygii</taxon>
        <taxon>Teleostei</taxon>
        <taxon>Protacanthopterygii</taxon>
        <taxon>Salmoniformes</taxon>
        <taxon>Salmonidae</taxon>
        <taxon>Salmoninae</taxon>
        <taxon>Oncorhynchus</taxon>
    </lineage>
</organism>
<comment type="subcellular location">
    <subcellularLocation>
        <location evidence="2">Secreted</location>
    </subcellularLocation>
    <subcellularLocation>
        <location evidence="1">Target cell membrane</location>
        <topology evidence="1">Multi-pass membrane protein</topology>
    </subcellularLocation>
</comment>
<reference evidence="27" key="1">
    <citation type="submission" date="2020-07" db="EMBL/GenBank/DDBJ databases">
        <title>A long reads based de novo assembly of the rainbow trout Arlee double haploid line genome.</title>
        <authorList>
            <person name="Gao G."/>
            <person name="Palti Y."/>
        </authorList>
    </citation>
    <scope>NUCLEOTIDE SEQUENCE [LARGE SCALE GENOMIC DNA]</scope>
</reference>
<evidence type="ECO:0000259" key="25">
    <source>
        <dbReference type="PROSITE" id="PS50923"/>
    </source>
</evidence>
<dbReference type="CDD" id="cd00112">
    <property type="entry name" value="LDLa"/>
    <property type="match status" value="1"/>
</dbReference>
<feature type="domain" description="Sushi" evidence="25">
    <location>
        <begin position="675"/>
        <end position="738"/>
    </location>
</feature>
<feature type="domain" description="MACPF" evidence="26">
    <location>
        <begin position="154"/>
        <end position="495"/>
    </location>
</feature>
<dbReference type="InterPro" id="IPR048828">
    <property type="entry name" value="C6_KAZAL"/>
</dbReference>
<reference evidence="27" key="3">
    <citation type="submission" date="2025-09" db="UniProtKB">
        <authorList>
            <consortium name="Ensembl"/>
        </authorList>
    </citation>
    <scope>IDENTIFICATION</scope>
</reference>
<feature type="disulfide bond" evidence="22">
    <location>
        <begin position="146"/>
        <end position="164"/>
    </location>
</feature>
<keyword evidence="8" id="KW-0399">Innate immunity</keyword>
<dbReference type="SMART" id="SM00032">
    <property type="entry name" value="CCP"/>
    <property type="match status" value="2"/>
</dbReference>
<comment type="similarity">
    <text evidence="3">Belongs to the complement C6/C7/C8/C9 family.</text>
</comment>
<dbReference type="PANTHER" id="PTHR45742">
    <property type="entry name" value="COMPLEMENT COMPONENT C6"/>
    <property type="match status" value="1"/>
</dbReference>
<keyword evidence="7" id="KW-1052">Target cell membrane</keyword>
<evidence type="ECO:0000256" key="9">
    <source>
        <dbReference type="ARBA" id="ARBA00022659"/>
    </source>
</evidence>
<dbReference type="Ensembl" id="ENSOMYT00000114483.2">
    <property type="protein sequence ID" value="ENSOMYP00000105638.1"/>
    <property type="gene ID" value="ENSOMYG00000047226.2"/>
</dbReference>
<evidence type="ECO:0000256" key="22">
    <source>
        <dbReference type="PROSITE-ProRule" id="PRU00124"/>
    </source>
</evidence>
<evidence type="ECO:0000256" key="21">
    <source>
        <dbReference type="ARBA" id="ARBA00023298"/>
    </source>
</evidence>
<evidence type="ECO:0000256" key="8">
    <source>
        <dbReference type="ARBA" id="ARBA00022588"/>
    </source>
</evidence>
<dbReference type="AlphaFoldDB" id="A0A8C7VA47"/>
<dbReference type="Pfam" id="PF21288">
    <property type="entry name" value="Kazal_C6"/>
    <property type="match status" value="1"/>
</dbReference>
<dbReference type="InterPro" id="IPR002172">
    <property type="entry name" value="LDrepeatLR_classA_rpt"/>
</dbReference>
<dbReference type="InterPro" id="IPR020864">
    <property type="entry name" value="MACPF"/>
</dbReference>
<evidence type="ECO:0000256" key="6">
    <source>
        <dbReference type="ARBA" id="ARBA00022536"/>
    </source>
</evidence>
<keyword evidence="12" id="KW-0677">Repeat</keyword>
<evidence type="ECO:0000256" key="11">
    <source>
        <dbReference type="ARBA" id="ARBA00022729"/>
    </source>
</evidence>
<evidence type="ECO:0000256" key="7">
    <source>
        <dbReference type="ARBA" id="ARBA00022537"/>
    </source>
</evidence>
<evidence type="ECO:0000256" key="17">
    <source>
        <dbReference type="ARBA" id="ARBA00023136"/>
    </source>
</evidence>
<keyword evidence="16" id="KW-0473">Membrane attack complex</keyword>
<dbReference type="Gene3D" id="2.20.100.10">
    <property type="entry name" value="Thrombospondin type-1 (TSP1) repeat"/>
    <property type="match status" value="3"/>
</dbReference>
<dbReference type="PANTHER" id="PTHR45742:SF4">
    <property type="entry name" value="COMPLEMENT COMPONENT C6"/>
    <property type="match status" value="1"/>
</dbReference>
<keyword evidence="9 23" id="KW-0768">Sushi</keyword>
<dbReference type="CDD" id="cd00033">
    <property type="entry name" value="CCP"/>
    <property type="match status" value="2"/>
</dbReference>
<keyword evidence="6" id="KW-0245">EGF-like domain</keyword>
<keyword evidence="17" id="KW-0472">Membrane</keyword>
<dbReference type="InterPro" id="IPR003884">
    <property type="entry name" value="FacI_MAC"/>
</dbReference>
<dbReference type="PROSITE" id="PS50923">
    <property type="entry name" value="SUSHI"/>
    <property type="match status" value="2"/>
</dbReference>
<dbReference type="Pfam" id="PF00084">
    <property type="entry name" value="Sushi"/>
    <property type="match status" value="1"/>
</dbReference>
<dbReference type="SUPFAM" id="SSF57535">
    <property type="entry name" value="Complement control module/SCR domain"/>
    <property type="match status" value="2"/>
</dbReference>
<feature type="disulfide bond" evidence="22">
    <location>
        <begin position="158"/>
        <end position="173"/>
    </location>
</feature>
<evidence type="ECO:0000256" key="14">
    <source>
        <dbReference type="ARBA" id="ARBA00022859"/>
    </source>
</evidence>
<evidence type="ECO:0000313" key="27">
    <source>
        <dbReference type="Ensembl" id="ENSOMYP00000105638.1"/>
    </source>
</evidence>
<evidence type="ECO:0000256" key="12">
    <source>
        <dbReference type="ARBA" id="ARBA00022737"/>
    </source>
</evidence>
<keyword evidence="18 23" id="KW-1015">Disulfide bond</keyword>
<dbReference type="PRINTS" id="PR00764">
    <property type="entry name" value="COMPLEMENTC9"/>
</dbReference>
<comment type="caution">
    <text evidence="23">Lacks conserved residue(s) required for the propagation of feature annotation.</text>
</comment>
<protein>
    <submittedName>
        <fullName evidence="27">Complement component 6, duplicate 1</fullName>
    </submittedName>
</protein>
<dbReference type="InterPro" id="IPR000884">
    <property type="entry name" value="TSP1_rpt"/>
</dbReference>
<dbReference type="InterPro" id="IPR035976">
    <property type="entry name" value="Sushi/SCR/CCP_sf"/>
</dbReference>
<evidence type="ECO:0000313" key="28">
    <source>
        <dbReference type="Proteomes" id="UP000694395"/>
    </source>
</evidence>
<dbReference type="SUPFAM" id="SSF57424">
    <property type="entry name" value="LDL receptor-like module"/>
    <property type="match status" value="1"/>
</dbReference>
<dbReference type="Pfam" id="PF21195">
    <property type="entry name" value="EGF_C8A_B_C6"/>
    <property type="match status" value="1"/>
</dbReference>
<dbReference type="PROSITE" id="PS51412">
    <property type="entry name" value="MACPF_2"/>
    <property type="match status" value="1"/>
</dbReference>
<dbReference type="PROSITE" id="PS50092">
    <property type="entry name" value="TSP1"/>
    <property type="match status" value="3"/>
</dbReference>
<evidence type="ECO:0000256" key="23">
    <source>
        <dbReference type="PROSITE-ProRule" id="PRU00302"/>
    </source>
</evidence>
<keyword evidence="13" id="KW-0204">Cytolysis</keyword>
<name>A0A8C7VA47_ONCMY</name>
<evidence type="ECO:0000256" key="16">
    <source>
        <dbReference type="ARBA" id="ARBA00023058"/>
    </source>
</evidence>
<feature type="disulfide bond" evidence="23">
    <location>
        <begin position="645"/>
        <end position="672"/>
    </location>
</feature>
<dbReference type="PROSITE" id="PS00022">
    <property type="entry name" value="EGF_1"/>
    <property type="match status" value="1"/>
</dbReference>
<keyword evidence="28" id="KW-1185">Reference proteome</keyword>
<keyword evidence="10" id="KW-0812">Transmembrane</keyword>
<dbReference type="InterPro" id="IPR036383">
    <property type="entry name" value="TSP1_rpt_sf"/>
</dbReference>
<keyword evidence="14" id="KW-0391">Immunity</keyword>
<evidence type="ECO:0000256" key="2">
    <source>
        <dbReference type="ARBA" id="ARBA00004613"/>
    </source>
</evidence>
<feature type="signal peptide" evidence="24">
    <location>
        <begin position="1"/>
        <end position="22"/>
    </location>
</feature>
<dbReference type="GO" id="GO:0006958">
    <property type="term" value="P:complement activation, classical pathway"/>
    <property type="evidence" value="ECO:0007669"/>
    <property type="project" value="UniProtKB-KW"/>
</dbReference>
<dbReference type="SMART" id="SM00192">
    <property type="entry name" value="LDLa"/>
    <property type="match status" value="1"/>
</dbReference>
<dbReference type="InterPro" id="IPR000436">
    <property type="entry name" value="Sushi_SCR_CCP_dom"/>
</dbReference>
<feature type="disulfide bond" evidence="23">
    <location>
        <begin position="677"/>
        <end position="720"/>
    </location>
</feature>
<dbReference type="SMART" id="SM00057">
    <property type="entry name" value="FIMAC"/>
    <property type="match status" value="1"/>
</dbReference>
<evidence type="ECO:0000256" key="15">
    <source>
        <dbReference type="ARBA" id="ARBA00022875"/>
    </source>
</evidence>
<dbReference type="Proteomes" id="UP000694395">
    <property type="component" value="Chromosome Y"/>
</dbReference>
<dbReference type="GO" id="GO:0005576">
    <property type="term" value="C:extracellular region"/>
    <property type="evidence" value="ECO:0007669"/>
    <property type="project" value="UniProtKB-SubCell"/>
</dbReference>
<dbReference type="Gene3D" id="3.30.60.30">
    <property type="match status" value="1"/>
</dbReference>
<evidence type="ECO:0000256" key="5">
    <source>
        <dbReference type="ARBA" id="ARBA00022525"/>
    </source>
</evidence>
<keyword evidence="20" id="KW-0325">Glycoprotein</keyword>
<dbReference type="Gene3D" id="4.10.400.10">
    <property type="entry name" value="Low-density Lipoprotein Receptor"/>
    <property type="match status" value="1"/>
</dbReference>
<dbReference type="GO" id="GO:0031640">
    <property type="term" value="P:killing of cells of another organism"/>
    <property type="evidence" value="ECO:0007669"/>
    <property type="project" value="UniProtKB-KW"/>
</dbReference>